<dbReference type="EMBL" id="AC145324">
    <property type="protein sequence ID" value="AAX94797.1"/>
    <property type="molecule type" value="Genomic_DNA"/>
</dbReference>
<name>Q2R7V0_ORYSJ</name>
<evidence type="ECO:0000313" key="2">
    <source>
        <dbReference type="EMBL" id="AAX94797.1"/>
    </source>
</evidence>
<reference evidence="3" key="2">
    <citation type="journal article" date="2008" name="Nucleic Acids Res.">
        <title>The rice annotation project database (RAP-DB): 2008 update.</title>
        <authorList>
            <consortium name="The rice annotation project (RAP)"/>
        </authorList>
    </citation>
    <scope>GENOME REANNOTATION</scope>
    <source>
        <strain evidence="3">cv. Nipponbare</strain>
    </source>
</reference>
<protein>
    <submittedName>
        <fullName evidence="2">Uncharacterized protein</fullName>
    </submittedName>
</protein>
<dbReference type="Proteomes" id="UP000000763">
    <property type="component" value="Chromosome 11"/>
</dbReference>
<reference evidence="3" key="1">
    <citation type="journal article" date="2005" name="Nature">
        <title>The map-based sequence of the rice genome.</title>
        <authorList>
            <consortium name="International rice genome sequencing project (IRGSP)"/>
            <person name="Matsumoto T."/>
            <person name="Wu J."/>
            <person name="Kanamori H."/>
            <person name="Katayose Y."/>
            <person name="Fujisawa M."/>
            <person name="Namiki N."/>
            <person name="Mizuno H."/>
            <person name="Yamamoto K."/>
            <person name="Antonio B.A."/>
            <person name="Baba T."/>
            <person name="Sakata K."/>
            <person name="Nagamura Y."/>
            <person name="Aoki H."/>
            <person name="Arikawa K."/>
            <person name="Arita K."/>
            <person name="Bito T."/>
            <person name="Chiden Y."/>
            <person name="Fujitsuka N."/>
            <person name="Fukunaka R."/>
            <person name="Hamada M."/>
            <person name="Harada C."/>
            <person name="Hayashi A."/>
            <person name="Hijishita S."/>
            <person name="Honda M."/>
            <person name="Hosokawa S."/>
            <person name="Ichikawa Y."/>
            <person name="Idonuma A."/>
            <person name="Iijima M."/>
            <person name="Ikeda M."/>
            <person name="Ikeno M."/>
            <person name="Ito K."/>
            <person name="Ito S."/>
            <person name="Ito T."/>
            <person name="Ito Y."/>
            <person name="Ito Y."/>
            <person name="Iwabuchi A."/>
            <person name="Kamiya K."/>
            <person name="Karasawa W."/>
            <person name="Kurita K."/>
            <person name="Katagiri S."/>
            <person name="Kikuta A."/>
            <person name="Kobayashi H."/>
            <person name="Kobayashi N."/>
            <person name="Machita K."/>
            <person name="Maehara T."/>
            <person name="Masukawa M."/>
            <person name="Mizubayashi T."/>
            <person name="Mukai Y."/>
            <person name="Nagasaki H."/>
            <person name="Nagata Y."/>
            <person name="Naito S."/>
            <person name="Nakashima M."/>
            <person name="Nakama Y."/>
            <person name="Nakamichi Y."/>
            <person name="Nakamura M."/>
            <person name="Meguro A."/>
            <person name="Negishi M."/>
            <person name="Ohta I."/>
            <person name="Ohta T."/>
            <person name="Okamoto M."/>
            <person name="Ono N."/>
            <person name="Saji S."/>
            <person name="Sakaguchi M."/>
            <person name="Sakai K."/>
            <person name="Shibata M."/>
            <person name="Shimokawa T."/>
            <person name="Song J."/>
            <person name="Takazaki Y."/>
            <person name="Terasawa K."/>
            <person name="Tsugane M."/>
            <person name="Tsuji K."/>
            <person name="Ueda S."/>
            <person name="Waki K."/>
            <person name="Yamagata H."/>
            <person name="Yamamoto M."/>
            <person name="Yamamoto S."/>
            <person name="Yamane H."/>
            <person name="Yoshiki S."/>
            <person name="Yoshihara R."/>
            <person name="Yukawa K."/>
            <person name="Zhong H."/>
            <person name="Yano M."/>
            <person name="Yuan Q."/>
            <person name="Ouyang S."/>
            <person name="Liu J."/>
            <person name="Jones K.M."/>
            <person name="Gansberger K."/>
            <person name="Moffat K."/>
            <person name="Hill J."/>
            <person name="Bera J."/>
            <person name="Fadrosh D."/>
            <person name="Jin S."/>
            <person name="Johri S."/>
            <person name="Kim M."/>
            <person name="Overton L."/>
            <person name="Reardon M."/>
            <person name="Tsitrin T."/>
            <person name="Vuong H."/>
            <person name="Weaver B."/>
            <person name="Ciecko A."/>
            <person name="Tallon L."/>
            <person name="Jackson J."/>
            <person name="Pai G."/>
            <person name="Aken S.V."/>
            <person name="Utterback T."/>
            <person name="Reidmuller S."/>
            <person name="Feldblyum T."/>
            <person name="Hsiao J."/>
            <person name="Zismann V."/>
            <person name="Iobst S."/>
            <person name="de Vazeille A.R."/>
            <person name="Buell C.R."/>
            <person name="Ying K."/>
            <person name="Li Y."/>
            <person name="Lu T."/>
            <person name="Huang Y."/>
            <person name="Zhao Q."/>
            <person name="Feng Q."/>
            <person name="Zhang L."/>
            <person name="Zhu J."/>
            <person name="Weng Q."/>
            <person name="Mu J."/>
            <person name="Lu Y."/>
            <person name="Fan D."/>
            <person name="Liu Y."/>
            <person name="Guan J."/>
            <person name="Zhang Y."/>
            <person name="Yu S."/>
            <person name="Liu X."/>
            <person name="Zhang Y."/>
            <person name="Hong G."/>
            <person name="Han B."/>
            <person name="Choisne N."/>
            <person name="Demange N."/>
            <person name="Orjeda G."/>
            <person name="Samain S."/>
            <person name="Cattolico L."/>
            <person name="Pelletier E."/>
            <person name="Couloux A."/>
            <person name="Segurens B."/>
            <person name="Wincker P."/>
            <person name="D'Hont A."/>
            <person name="Scarpelli C."/>
            <person name="Weissenbach J."/>
            <person name="Salanoubat M."/>
            <person name="Quetier F."/>
            <person name="Yu Y."/>
            <person name="Kim H.R."/>
            <person name="Rambo T."/>
            <person name="Currie J."/>
            <person name="Collura K."/>
            <person name="Luo M."/>
            <person name="Yang T."/>
            <person name="Ammiraju J.S.S."/>
            <person name="Engler F."/>
            <person name="Soderlund C."/>
            <person name="Wing R.A."/>
            <person name="Palmer L.E."/>
            <person name="de la Bastide M."/>
            <person name="Spiegel L."/>
            <person name="Nascimento L."/>
            <person name="Zutavern T."/>
            <person name="O'Shaughnessy A."/>
            <person name="Dike S."/>
            <person name="Dedhia N."/>
            <person name="Preston R."/>
            <person name="Balija V."/>
            <person name="McCombie W.R."/>
            <person name="Chow T."/>
            <person name="Chen H."/>
            <person name="Chung M."/>
            <person name="Chen C."/>
            <person name="Shaw J."/>
            <person name="Wu H."/>
            <person name="Hsiao K."/>
            <person name="Chao Y."/>
            <person name="Chu M."/>
            <person name="Cheng C."/>
            <person name="Hour A."/>
            <person name="Lee P."/>
            <person name="Lin S."/>
            <person name="Lin Y."/>
            <person name="Liou J."/>
            <person name="Liu S."/>
            <person name="Hsing Y."/>
            <person name="Raghuvanshi S."/>
            <person name="Mohanty A."/>
            <person name="Bharti A.K."/>
            <person name="Gaur A."/>
            <person name="Gupta V."/>
            <person name="Kumar D."/>
            <person name="Ravi V."/>
            <person name="Vij S."/>
            <person name="Kapur A."/>
            <person name="Khurana P."/>
            <person name="Khurana P."/>
            <person name="Khurana J.P."/>
            <person name="Tyagi A.K."/>
            <person name="Gaikwad K."/>
            <person name="Singh A."/>
            <person name="Dalal V."/>
            <person name="Srivastava S."/>
            <person name="Dixit A."/>
            <person name="Pal A.K."/>
            <person name="Ghazi I.A."/>
            <person name="Yadav M."/>
            <person name="Pandit A."/>
            <person name="Bhargava A."/>
            <person name="Sureshbabu K."/>
            <person name="Batra K."/>
            <person name="Sharma T.R."/>
            <person name="Mohapatra T."/>
            <person name="Singh N.K."/>
            <person name="Messing J."/>
            <person name="Nelson A.B."/>
            <person name="Fuks G."/>
            <person name="Kavchok S."/>
            <person name="Keizer G."/>
            <person name="Linton E."/>
            <person name="Llaca V."/>
            <person name="Song R."/>
            <person name="Tanyolac B."/>
            <person name="Young S."/>
            <person name="Ho-Il K."/>
            <person name="Hahn J.H."/>
            <person name="Sangsakoo G."/>
            <person name="Vanavichit A."/>
            <person name="de Mattos Luiz.A.T."/>
            <person name="Zimmer P.D."/>
            <person name="Malone G."/>
            <person name="Dellagostin O."/>
            <person name="de Oliveira A.C."/>
            <person name="Bevan M."/>
            <person name="Bancroft I."/>
            <person name="Minx P."/>
            <person name="Cordum H."/>
            <person name="Wilson R."/>
            <person name="Cheng Z."/>
            <person name="Jin W."/>
            <person name="Jiang J."/>
            <person name="Leong S.A."/>
            <person name="Iwama H."/>
            <person name="Gojobori T."/>
            <person name="Itoh T."/>
            <person name="Niimura Y."/>
            <person name="Fujii Y."/>
            <person name="Habara T."/>
            <person name="Sakai H."/>
            <person name="Sato Y."/>
            <person name="Wilson G."/>
            <person name="Kumar K."/>
            <person name="McCouch S."/>
            <person name="Juretic N."/>
            <person name="Hoen D."/>
            <person name="Wright S."/>
            <person name="Bruskiewich R."/>
            <person name="Bureau T."/>
            <person name="Miyao A."/>
            <person name="Hirochika H."/>
            <person name="Nishikawa T."/>
            <person name="Kadowaki K."/>
            <person name="Sugiura M."/>
            <person name="Burr B."/>
            <person name="Sasaki T."/>
        </authorList>
    </citation>
    <scope>NUCLEOTIDE SEQUENCE [LARGE SCALE GENOMIC DNA]</scope>
    <source>
        <strain evidence="3">cv. Nipponbare</strain>
    </source>
</reference>
<organism evidence="2 3">
    <name type="scientific">Oryza sativa subsp. japonica</name>
    <name type="common">Rice</name>
    <dbReference type="NCBI Taxonomy" id="39947"/>
    <lineage>
        <taxon>Eukaryota</taxon>
        <taxon>Viridiplantae</taxon>
        <taxon>Streptophyta</taxon>
        <taxon>Embryophyta</taxon>
        <taxon>Tracheophyta</taxon>
        <taxon>Spermatophyta</taxon>
        <taxon>Magnoliopsida</taxon>
        <taxon>Liliopsida</taxon>
        <taxon>Poales</taxon>
        <taxon>Poaceae</taxon>
        <taxon>BOP clade</taxon>
        <taxon>Oryzoideae</taxon>
        <taxon>Oryzeae</taxon>
        <taxon>Oryzinae</taxon>
        <taxon>Oryza</taxon>
        <taxon>Oryza sativa</taxon>
    </lineage>
</organism>
<proteinExistence type="predicted"/>
<evidence type="ECO:0000313" key="3">
    <source>
        <dbReference type="Proteomes" id="UP000000763"/>
    </source>
</evidence>
<feature type="compositionally biased region" description="Basic and acidic residues" evidence="1">
    <location>
        <begin position="63"/>
        <end position="92"/>
    </location>
</feature>
<accession>Q2R7V0</accession>
<sequence>MPTTRGDGGCGNCGVVVTTPSPRGAAVVWRWRYVQVTAASACRTCQHGDDECSSGGGDDDDDGVKTDGGGDRPDEIERDWRGRRGRDGDPPRIQDGAVLGTRCSCCCVSRCCISCC</sequence>
<feature type="region of interest" description="Disordered" evidence="1">
    <location>
        <begin position="46"/>
        <end position="94"/>
    </location>
</feature>
<evidence type="ECO:0000256" key="1">
    <source>
        <dbReference type="SAM" id="MobiDB-lite"/>
    </source>
</evidence>
<dbReference type="AlphaFoldDB" id="Q2R7V0"/>
<gene>
    <name evidence="2" type="ordered locus">LOC_Os11g14860</name>
</gene>